<evidence type="ECO:0000313" key="3">
    <source>
        <dbReference type="EMBL" id="WYY06793.1"/>
    </source>
</evidence>
<keyword evidence="2" id="KW-1133">Transmembrane helix</keyword>
<evidence type="ECO:0000256" key="2">
    <source>
        <dbReference type="SAM" id="Phobius"/>
    </source>
</evidence>
<protein>
    <recommendedName>
        <fullName evidence="5">Mce-associated membrane protein</fullName>
    </recommendedName>
</protein>
<evidence type="ECO:0000313" key="4">
    <source>
        <dbReference type="Proteomes" id="UP001479933"/>
    </source>
</evidence>
<proteinExistence type="predicted"/>
<name>A0ABZ2TZB3_9ACTN</name>
<evidence type="ECO:0000256" key="1">
    <source>
        <dbReference type="SAM" id="MobiDB-lite"/>
    </source>
</evidence>
<reference evidence="3 4" key="1">
    <citation type="journal article" date="2023" name="Virus Evol.">
        <title>Computational host range prediction-The good, the bad, and the ugly.</title>
        <authorList>
            <person name="Howell A.A."/>
            <person name="Versoza C.J."/>
            <person name="Pfeifer S.P."/>
        </authorList>
    </citation>
    <scope>NUCLEOTIDE SEQUENCE [LARGE SCALE GENOMIC DNA]</scope>
    <source>
        <strain evidence="3 4">1610/1b</strain>
    </source>
</reference>
<keyword evidence="2" id="KW-0812">Transmembrane</keyword>
<keyword evidence="2" id="KW-0472">Membrane</keyword>
<sequence length="239" mass="25610">MVRTEKTIDSETGNDSAIDEDLVVEKDEDSAGDKEGATGVDESTDMPKREPKSRPRSVARVPAESRWRDPHTVIIALVVLAVAMAVVIGVLSYLFAAESGTVSDNEAAAADRNRAEEIALDYAAGAAEMDFRELSAWHERLTNGTSPQMADKLTEASTAMEQVITPLQWVSTSRPIAAKVLSEDDGVYTVAAFVGVLTKNAQAPDGVQSTATYNVIIDKKQDWKITDVAGIDADVTGPK</sequence>
<keyword evidence="4" id="KW-1185">Reference proteome</keyword>
<feature type="compositionally biased region" description="Basic and acidic residues" evidence="1">
    <location>
        <begin position="23"/>
        <end position="36"/>
    </location>
</feature>
<dbReference type="RefSeq" id="WP_157086126.1">
    <property type="nucleotide sequence ID" value="NZ_CP136137.1"/>
</dbReference>
<dbReference type="EMBL" id="CP136137">
    <property type="protein sequence ID" value="WYY06793.1"/>
    <property type="molecule type" value="Genomic_DNA"/>
</dbReference>
<feature type="transmembrane region" description="Helical" evidence="2">
    <location>
        <begin position="73"/>
        <end position="96"/>
    </location>
</feature>
<organism evidence="3 4">
    <name type="scientific">Gordonia hydrophobica</name>
    <dbReference type="NCBI Taxonomy" id="40516"/>
    <lineage>
        <taxon>Bacteria</taxon>
        <taxon>Bacillati</taxon>
        <taxon>Actinomycetota</taxon>
        <taxon>Actinomycetes</taxon>
        <taxon>Mycobacteriales</taxon>
        <taxon>Gordoniaceae</taxon>
        <taxon>Gordonia</taxon>
    </lineage>
</organism>
<accession>A0ABZ2TZB3</accession>
<feature type="region of interest" description="Disordered" evidence="1">
    <location>
        <begin position="1"/>
        <end position="63"/>
    </location>
</feature>
<evidence type="ECO:0008006" key="5">
    <source>
        <dbReference type="Google" id="ProtNLM"/>
    </source>
</evidence>
<gene>
    <name evidence="3" type="ORF">RVF87_17315</name>
</gene>
<dbReference type="Proteomes" id="UP001479933">
    <property type="component" value="Chromosome"/>
</dbReference>